<dbReference type="InterPro" id="IPR050476">
    <property type="entry name" value="Insect_CytP450_Detox"/>
</dbReference>
<protein>
    <recommendedName>
        <fullName evidence="18">Cytochrome P450</fullName>
    </recommendedName>
</protein>
<comment type="similarity">
    <text evidence="4 14">Belongs to the cytochrome P450 family.</text>
</comment>
<dbReference type="AlphaFoldDB" id="A0A7R9L5F6"/>
<keyword evidence="10 13" id="KW-0408">Iron</keyword>
<evidence type="ECO:0000256" key="9">
    <source>
        <dbReference type="ARBA" id="ARBA00023002"/>
    </source>
</evidence>
<dbReference type="GO" id="GO:0020037">
    <property type="term" value="F:heme binding"/>
    <property type="evidence" value="ECO:0007669"/>
    <property type="project" value="InterPro"/>
</dbReference>
<dbReference type="GO" id="GO:0005506">
    <property type="term" value="F:iron ion binding"/>
    <property type="evidence" value="ECO:0007669"/>
    <property type="project" value="InterPro"/>
</dbReference>
<dbReference type="OrthoDB" id="6428965at2759"/>
<evidence type="ECO:0000256" key="1">
    <source>
        <dbReference type="ARBA" id="ARBA00001971"/>
    </source>
</evidence>
<evidence type="ECO:0000256" key="12">
    <source>
        <dbReference type="ARBA" id="ARBA00023136"/>
    </source>
</evidence>
<evidence type="ECO:0000256" key="2">
    <source>
        <dbReference type="ARBA" id="ARBA00004174"/>
    </source>
</evidence>
<evidence type="ECO:0000256" key="15">
    <source>
        <dbReference type="SAM" id="MobiDB-lite"/>
    </source>
</evidence>
<evidence type="ECO:0000256" key="11">
    <source>
        <dbReference type="ARBA" id="ARBA00023033"/>
    </source>
</evidence>
<name>A0A7R9L5F6_9ACAR</name>
<evidence type="ECO:0000313" key="16">
    <source>
        <dbReference type="EMBL" id="CAD7635275.1"/>
    </source>
</evidence>
<evidence type="ECO:0000256" key="6">
    <source>
        <dbReference type="ARBA" id="ARBA00022723"/>
    </source>
</evidence>
<proteinExistence type="inferred from homology"/>
<dbReference type="EMBL" id="OC871023">
    <property type="protein sequence ID" value="CAD7635275.1"/>
    <property type="molecule type" value="Genomic_DNA"/>
</dbReference>
<keyword evidence="17" id="KW-1185">Reference proteome</keyword>
<dbReference type="EMBL" id="CAJPIZ010016448">
    <property type="protein sequence ID" value="CAG2115705.1"/>
    <property type="molecule type" value="Genomic_DNA"/>
</dbReference>
<dbReference type="PANTHER" id="PTHR24292:SF54">
    <property type="entry name" value="CYP9F3-RELATED"/>
    <property type="match status" value="1"/>
</dbReference>
<evidence type="ECO:0000256" key="7">
    <source>
        <dbReference type="ARBA" id="ARBA00022824"/>
    </source>
</evidence>
<keyword evidence="11 14" id="KW-0503">Monooxygenase</keyword>
<feature type="compositionally biased region" description="Basic and acidic residues" evidence="15">
    <location>
        <begin position="13"/>
        <end position="26"/>
    </location>
</feature>
<comment type="subcellular location">
    <subcellularLocation>
        <location evidence="3">Endoplasmic reticulum membrane</location>
        <topology evidence="3">Peripheral membrane protein</topology>
    </subcellularLocation>
    <subcellularLocation>
        <location evidence="2">Microsome membrane</location>
        <topology evidence="2">Peripheral membrane protein</topology>
    </subcellularLocation>
</comment>
<dbReference type="InterPro" id="IPR001128">
    <property type="entry name" value="Cyt_P450"/>
</dbReference>
<dbReference type="Pfam" id="PF00067">
    <property type="entry name" value="p450"/>
    <property type="match status" value="1"/>
</dbReference>
<accession>A0A7R9L5F6</accession>
<reference evidence="16" key="1">
    <citation type="submission" date="2020-11" db="EMBL/GenBank/DDBJ databases">
        <authorList>
            <person name="Tran Van P."/>
        </authorList>
    </citation>
    <scope>NUCLEOTIDE SEQUENCE</scope>
</reference>
<evidence type="ECO:0000256" key="8">
    <source>
        <dbReference type="ARBA" id="ARBA00022848"/>
    </source>
</evidence>
<dbReference type="InterPro" id="IPR002401">
    <property type="entry name" value="Cyt_P450_E_grp-I"/>
</dbReference>
<comment type="cofactor">
    <cofactor evidence="1 13">
        <name>heme</name>
        <dbReference type="ChEBI" id="CHEBI:30413"/>
    </cofactor>
</comment>
<feature type="region of interest" description="Disordered" evidence="15">
    <location>
        <begin position="1"/>
        <end position="26"/>
    </location>
</feature>
<evidence type="ECO:0000256" key="10">
    <source>
        <dbReference type="ARBA" id="ARBA00023004"/>
    </source>
</evidence>
<keyword evidence="12" id="KW-0472">Membrane</keyword>
<dbReference type="InterPro" id="IPR036396">
    <property type="entry name" value="Cyt_P450_sf"/>
</dbReference>
<dbReference type="Gene3D" id="1.10.630.10">
    <property type="entry name" value="Cytochrome P450"/>
    <property type="match status" value="1"/>
</dbReference>
<feature type="binding site" description="axial binding residue" evidence="13">
    <location>
        <position position="186"/>
    </location>
    <ligand>
        <name>heme</name>
        <dbReference type="ChEBI" id="CHEBI:30413"/>
    </ligand>
    <ligandPart>
        <name>Fe</name>
        <dbReference type="ChEBI" id="CHEBI:18248"/>
    </ligandPart>
</feature>
<keyword evidence="8" id="KW-0492">Microsome</keyword>
<dbReference type="PRINTS" id="PR00385">
    <property type="entry name" value="P450"/>
</dbReference>
<dbReference type="GO" id="GO:0004497">
    <property type="term" value="F:monooxygenase activity"/>
    <property type="evidence" value="ECO:0007669"/>
    <property type="project" value="UniProtKB-KW"/>
</dbReference>
<evidence type="ECO:0000256" key="5">
    <source>
        <dbReference type="ARBA" id="ARBA00022617"/>
    </source>
</evidence>
<dbReference type="PROSITE" id="PS00086">
    <property type="entry name" value="CYTOCHROME_P450"/>
    <property type="match status" value="1"/>
</dbReference>
<organism evidence="16">
    <name type="scientific">Medioppia subpectinata</name>
    <dbReference type="NCBI Taxonomy" id="1979941"/>
    <lineage>
        <taxon>Eukaryota</taxon>
        <taxon>Metazoa</taxon>
        <taxon>Ecdysozoa</taxon>
        <taxon>Arthropoda</taxon>
        <taxon>Chelicerata</taxon>
        <taxon>Arachnida</taxon>
        <taxon>Acari</taxon>
        <taxon>Acariformes</taxon>
        <taxon>Sarcoptiformes</taxon>
        <taxon>Oribatida</taxon>
        <taxon>Brachypylina</taxon>
        <taxon>Oppioidea</taxon>
        <taxon>Oppiidae</taxon>
        <taxon>Medioppia</taxon>
    </lineage>
</organism>
<evidence type="ECO:0008006" key="18">
    <source>
        <dbReference type="Google" id="ProtNLM"/>
    </source>
</evidence>
<dbReference type="PRINTS" id="PR00463">
    <property type="entry name" value="EP450I"/>
</dbReference>
<sequence>MLDSAENDMTLDSENHDEKDKEKYKEIQTTDDIEKTLTSDELIGQCMLFFLAGYETSATTMALCLNQIAKHPEMQQKLYLESKKYFNEFKGVDYDELNSLKYLNAVIMETQRLFPAATVPNEDYVLNGTGITIKKDNIVHIPTYAMHRDPEYFADPDHFKPERFLAENIAHHPYAYLPFGAGPRNCVGMRLAQMEIRLALISVVNRYRFYPSEKPLEFYFTGGLLVPKSVDVRVERRV</sequence>
<evidence type="ECO:0000256" key="4">
    <source>
        <dbReference type="ARBA" id="ARBA00010617"/>
    </source>
</evidence>
<evidence type="ECO:0000256" key="14">
    <source>
        <dbReference type="RuleBase" id="RU000461"/>
    </source>
</evidence>
<keyword evidence="6 13" id="KW-0479">Metal-binding</keyword>
<dbReference type="PANTHER" id="PTHR24292">
    <property type="entry name" value="CYTOCHROME P450"/>
    <property type="match status" value="1"/>
</dbReference>
<gene>
    <name evidence="16" type="ORF">OSB1V03_LOCUS15666</name>
</gene>
<dbReference type="Proteomes" id="UP000759131">
    <property type="component" value="Unassembled WGS sequence"/>
</dbReference>
<keyword evidence="5 13" id="KW-0349">Heme</keyword>
<dbReference type="GO" id="GO:0016705">
    <property type="term" value="F:oxidoreductase activity, acting on paired donors, with incorporation or reduction of molecular oxygen"/>
    <property type="evidence" value="ECO:0007669"/>
    <property type="project" value="InterPro"/>
</dbReference>
<evidence type="ECO:0000256" key="13">
    <source>
        <dbReference type="PIRSR" id="PIRSR602401-1"/>
    </source>
</evidence>
<dbReference type="InterPro" id="IPR017972">
    <property type="entry name" value="Cyt_P450_CS"/>
</dbReference>
<keyword evidence="7" id="KW-0256">Endoplasmic reticulum</keyword>
<dbReference type="SUPFAM" id="SSF48264">
    <property type="entry name" value="Cytochrome P450"/>
    <property type="match status" value="1"/>
</dbReference>
<evidence type="ECO:0000256" key="3">
    <source>
        <dbReference type="ARBA" id="ARBA00004406"/>
    </source>
</evidence>
<dbReference type="GO" id="GO:0005789">
    <property type="term" value="C:endoplasmic reticulum membrane"/>
    <property type="evidence" value="ECO:0007669"/>
    <property type="project" value="UniProtKB-SubCell"/>
</dbReference>
<feature type="compositionally biased region" description="Acidic residues" evidence="15">
    <location>
        <begin position="1"/>
        <end position="11"/>
    </location>
</feature>
<evidence type="ECO:0000313" key="17">
    <source>
        <dbReference type="Proteomes" id="UP000759131"/>
    </source>
</evidence>
<keyword evidence="9 14" id="KW-0560">Oxidoreductase</keyword>